<dbReference type="GO" id="GO:0016887">
    <property type="term" value="F:ATP hydrolysis activity"/>
    <property type="evidence" value="ECO:0007669"/>
    <property type="project" value="InterPro"/>
</dbReference>
<evidence type="ECO:0000313" key="8">
    <source>
        <dbReference type="Proteomes" id="UP000251314"/>
    </source>
</evidence>
<comment type="caution">
    <text evidence="7">The sequence shown here is derived from an EMBL/GenBank/DDBJ whole genome shotgun (WGS) entry which is preliminary data.</text>
</comment>
<dbReference type="GO" id="GO:0016020">
    <property type="term" value="C:membrane"/>
    <property type="evidence" value="ECO:0007669"/>
    <property type="project" value="TreeGrafter"/>
</dbReference>
<dbReference type="InterPro" id="IPR003439">
    <property type="entry name" value="ABC_transporter-like_ATP-bd"/>
</dbReference>
<dbReference type="GO" id="GO:0005524">
    <property type="term" value="F:ATP binding"/>
    <property type="evidence" value="ECO:0007669"/>
    <property type="project" value="UniProtKB-KW"/>
</dbReference>
<dbReference type="InterPro" id="IPR050173">
    <property type="entry name" value="ABC_transporter_C-like"/>
</dbReference>
<dbReference type="PANTHER" id="PTHR24223:SF443">
    <property type="entry name" value="MULTIDRUG-RESISTANCE LIKE PROTEIN 1, ISOFORM I"/>
    <property type="match status" value="1"/>
</dbReference>
<evidence type="ECO:0000256" key="3">
    <source>
        <dbReference type="ARBA" id="ARBA00022741"/>
    </source>
</evidence>
<reference evidence="7 8" key="1">
    <citation type="submission" date="2018-01" db="EMBL/GenBank/DDBJ databases">
        <title>Draft genome of the strawberry crown rot pathogen Phytophthora cactorum.</title>
        <authorList>
            <person name="Armitage A.D."/>
            <person name="Lysoe E."/>
            <person name="Nellist C.F."/>
            <person name="Harrison R.J."/>
            <person name="Brurberg M.B."/>
        </authorList>
    </citation>
    <scope>NUCLEOTIDE SEQUENCE [LARGE SCALE GENOMIC DNA]</scope>
    <source>
        <strain evidence="7 8">10300</strain>
    </source>
</reference>
<dbReference type="VEuPathDB" id="FungiDB:PC110_g487"/>
<name>A0A329T5B2_9STRA</name>
<dbReference type="OrthoDB" id="6500128at2759"/>
<dbReference type="GO" id="GO:0012505">
    <property type="term" value="C:endomembrane system"/>
    <property type="evidence" value="ECO:0007669"/>
    <property type="project" value="UniProtKB-SubCell"/>
</dbReference>
<dbReference type="Proteomes" id="UP000774804">
    <property type="component" value="Unassembled WGS sequence"/>
</dbReference>
<evidence type="ECO:0000256" key="1">
    <source>
        <dbReference type="ARBA" id="ARBA00004127"/>
    </source>
</evidence>
<evidence type="ECO:0000259" key="5">
    <source>
        <dbReference type="Pfam" id="PF00005"/>
    </source>
</evidence>
<evidence type="ECO:0000313" key="6">
    <source>
        <dbReference type="EMBL" id="KAG2941277.1"/>
    </source>
</evidence>
<dbReference type="AlphaFoldDB" id="A0A329T5B2"/>
<evidence type="ECO:0000313" key="7">
    <source>
        <dbReference type="EMBL" id="RAW43346.1"/>
    </source>
</evidence>
<dbReference type="Pfam" id="PF00005">
    <property type="entry name" value="ABC_tran"/>
    <property type="match status" value="1"/>
</dbReference>
<keyword evidence="2" id="KW-0677">Repeat</keyword>
<dbReference type="PANTHER" id="PTHR24223">
    <property type="entry name" value="ATP-BINDING CASSETTE SUB-FAMILY C"/>
    <property type="match status" value="1"/>
</dbReference>
<dbReference type="EMBL" id="RCMI01000028">
    <property type="protein sequence ID" value="KAG2941277.1"/>
    <property type="molecule type" value="Genomic_DNA"/>
</dbReference>
<sequence length="118" mass="13261">MANLEAELSDNGENWSLGERQMLCLARAVLRPSRIVILDESFSAVDQTNQSTLLNVLDTAFRDSTLFLITHRLDDVLEFDKILVMQEGQAVEFGPAEDLAADPDSAFYEFLETTLLTY</sequence>
<evidence type="ECO:0000256" key="2">
    <source>
        <dbReference type="ARBA" id="ARBA00022737"/>
    </source>
</evidence>
<keyword evidence="8" id="KW-1185">Reference proteome</keyword>
<gene>
    <name evidence="7" type="ORF">PC110_g487</name>
    <name evidence="6" type="ORF">PC115_g2023</name>
</gene>
<dbReference type="SUPFAM" id="SSF52540">
    <property type="entry name" value="P-loop containing nucleoside triphosphate hydrolases"/>
    <property type="match status" value="1"/>
</dbReference>
<proteinExistence type="predicted"/>
<dbReference type="Gene3D" id="3.40.50.300">
    <property type="entry name" value="P-loop containing nucleotide triphosphate hydrolases"/>
    <property type="match status" value="1"/>
</dbReference>
<feature type="domain" description="ABC transporter" evidence="5">
    <location>
        <begin position="7"/>
        <end position="42"/>
    </location>
</feature>
<dbReference type="InterPro" id="IPR027417">
    <property type="entry name" value="P-loop_NTPase"/>
</dbReference>
<keyword evidence="3" id="KW-0547">Nucleotide-binding</keyword>
<keyword evidence="4" id="KW-0067">ATP-binding</keyword>
<dbReference type="Proteomes" id="UP000251314">
    <property type="component" value="Unassembled WGS sequence"/>
</dbReference>
<evidence type="ECO:0000256" key="4">
    <source>
        <dbReference type="ARBA" id="ARBA00022840"/>
    </source>
</evidence>
<accession>A0A329T5B2</accession>
<dbReference type="GO" id="GO:0042626">
    <property type="term" value="F:ATPase-coupled transmembrane transporter activity"/>
    <property type="evidence" value="ECO:0007669"/>
    <property type="project" value="TreeGrafter"/>
</dbReference>
<comment type="subcellular location">
    <subcellularLocation>
        <location evidence="1">Endomembrane system</location>
        <topology evidence="1">Multi-pass membrane protein</topology>
    </subcellularLocation>
</comment>
<organism evidence="7 8">
    <name type="scientific">Phytophthora cactorum</name>
    <dbReference type="NCBI Taxonomy" id="29920"/>
    <lineage>
        <taxon>Eukaryota</taxon>
        <taxon>Sar</taxon>
        <taxon>Stramenopiles</taxon>
        <taxon>Oomycota</taxon>
        <taxon>Peronosporomycetes</taxon>
        <taxon>Peronosporales</taxon>
        <taxon>Peronosporaceae</taxon>
        <taxon>Phytophthora</taxon>
    </lineage>
</organism>
<protein>
    <recommendedName>
        <fullName evidence="5">ABC transporter domain-containing protein</fullName>
    </recommendedName>
</protein>
<dbReference type="EMBL" id="MJFZ01000005">
    <property type="protein sequence ID" value="RAW43346.1"/>
    <property type="molecule type" value="Genomic_DNA"/>
</dbReference>
<reference evidence="6" key="2">
    <citation type="submission" date="2018-10" db="EMBL/GenBank/DDBJ databases">
        <title>Effector identification in a new, highly contiguous assembly of the strawberry crown rot pathogen Phytophthora cactorum.</title>
        <authorList>
            <person name="Armitage A.D."/>
            <person name="Nellist C.F."/>
            <person name="Bates H."/>
            <person name="Vickerstaff R.J."/>
            <person name="Harrison R.J."/>
        </authorList>
    </citation>
    <scope>NUCLEOTIDE SEQUENCE</scope>
    <source>
        <strain evidence="6">4032</strain>
    </source>
</reference>